<proteinExistence type="predicted"/>
<evidence type="ECO:0000313" key="2">
    <source>
        <dbReference type="Proteomes" id="UP000315003"/>
    </source>
</evidence>
<reference evidence="1 2" key="1">
    <citation type="submission" date="2019-02" db="EMBL/GenBank/DDBJ databases">
        <title>Deep-cultivation of Planctomycetes and their phenomic and genomic characterization uncovers novel biology.</title>
        <authorList>
            <person name="Wiegand S."/>
            <person name="Jogler M."/>
            <person name="Boedeker C."/>
            <person name="Pinto D."/>
            <person name="Vollmers J."/>
            <person name="Rivas-Marin E."/>
            <person name="Kohn T."/>
            <person name="Peeters S.H."/>
            <person name="Heuer A."/>
            <person name="Rast P."/>
            <person name="Oberbeckmann S."/>
            <person name="Bunk B."/>
            <person name="Jeske O."/>
            <person name="Meyerdierks A."/>
            <person name="Storesund J.E."/>
            <person name="Kallscheuer N."/>
            <person name="Luecker S."/>
            <person name="Lage O.M."/>
            <person name="Pohl T."/>
            <person name="Merkel B.J."/>
            <person name="Hornburger P."/>
            <person name="Mueller R.-W."/>
            <person name="Bruemmer F."/>
            <person name="Labrenz M."/>
            <person name="Spormann A.M."/>
            <person name="Op den Camp H."/>
            <person name="Overmann J."/>
            <person name="Amann R."/>
            <person name="Jetten M.S.M."/>
            <person name="Mascher T."/>
            <person name="Medema M.H."/>
            <person name="Devos D.P."/>
            <person name="Kaster A.-K."/>
            <person name="Ovreas L."/>
            <person name="Rohde M."/>
            <person name="Galperin M.Y."/>
            <person name="Jogler C."/>
        </authorList>
    </citation>
    <scope>NUCLEOTIDE SEQUENCE [LARGE SCALE GENOMIC DNA]</scope>
    <source>
        <strain evidence="1 2">SV_7m_r</strain>
    </source>
</reference>
<dbReference type="AlphaFoldDB" id="A0A517SNA1"/>
<sequence>MDAPPQSHLAGATRLNLELLAEAKFYLPGDTSA</sequence>
<dbReference type="EMBL" id="CP036272">
    <property type="protein sequence ID" value="QDT57600.1"/>
    <property type="molecule type" value="Genomic_DNA"/>
</dbReference>
<gene>
    <name evidence="1" type="ORF">SV7mr_00830</name>
</gene>
<organism evidence="1 2">
    <name type="scientific">Stieleria bergensis</name>
    <dbReference type="NCBI Taxonomy" id="2528025"/>
    <lineage>
        <taxon>Bacteria</taxon>
        <taxon>Pseudomonadati</taxon>
        <taxon>Planctomycetota</taxon>
        <taxon>Planctomycetia</taxon>
        <taxon>Pirellulales</taxon>
        <taxon>Pirellulaceae</taxon>
        <taxon>Stieleria</taxon>
    </lineage>
</organism>
<accession>A0A517SNA1</accession>
<protein>
    <submittedName>
        <fullName evidence="1">Uncharacterized protein</fullName>
    </submittedName>
</protein>
<evidence type="ECO:0000313" key="1">
    <source>
        <dbReference type="EMBL" id="QDT57600.1"/>
    </source>
</evidence>
<keyword evidence="2" id="KW-1185">Reference proteome</keyword>
<name>A0A517SNA1_9BACT</name>
<dbReference type="Proteomes" id="UP000315003">
    <property type="component" value="Chromosome"/>
</dbReference>